<dbReference type="Pfam" id="PF11976">
    <property type="entry name" value="Rad60-SLD"/>
    <property type="match status" value="1"/>
</dbReference>
<feature type="region of interest" description="Disordered" evidence="1">
    <location>
        <begin position="1"/>
        <end position="26"/>
    </location>
</feature>
<comment type="caution">
    <text evidence="3">The sequence shown here is derived from an EMBL/GenBank/DDBJ whole genome shotgun (WGS) entry which is preliminary data.</text>
</comment>
<feature type="domain" description="Ubiquitin-like" evidence="2">
    <location>
        <begin position="343"/>
        <end position="418"/>
    </location>
</feature>
<dbReference type="AlphaFoldDB" id="A0A1X2J1Y4"/>
<protein>
    <submittedName>
        <fullName evidence="3">Ubiquitin-2 like Rad60 SUMO-like-domain-containing protein</fullName>
    </submittedName>
</protein>
<dbReference type="InterPro" id="IPR022617">
    <property type="entry name" value="Rad60/SUMO-like_dom"/>
</dbReference>
<feature type="region of interest" description="Disordered" evidence="1">
    <location>
        <begin position="39"/>
        <end position="121"/>
    </location>
</feature>
<evidence type="ECO:0000313" key="3">
    <source>
        <dbReference type="EMBL" id="ORZ25830.1"/>
    </source>
</evidence>
<accession>A0A1X2J1Y4</accession>
<dbReference type="InterPro" id="IPR029071">
    <property type="entry name" value="Ubiquitin-like_domsf"/>
</dbReference>
<reference evidence="3 4" key="1">
    <citation type="submission" date="2016-07" db="EMBL/GenBank/DDBJ databases">
        <title>Pervasive Adenine N6-methylation of Active Genes in Fungi.</title>
        <authorList>
            <consortium name="DOE Joint Genome Institute"/>
            <person name="Mondo S.J."/>
            <person name="Dannebaum R.O."/>
            <person name="Kuo R.C."/>
            <person name="Labutti K."/>
            <person name="Haridas S."/>
            <person name="Kuo A."/>
            <person name="Salamov A."/>
            <person name="Ahrendt S.R."/>
            <person name="Lipzen A."/>
            <person name="Sullivan W."/>
            <person name="Andreopoulos W.B."/>
            <person name="Clum A."/>
            <person name="Lindquist E."/>
            <person name="Daum C."/>
            <person name="Ramamoorthy G.K."/>
            <person name="Gryganskyi A."/>
            <person name="Culley D."/>
            <person name="Magnuson J.K."/>
            <person name="James T.Y."/>
            <person name="O'Malley M.A."/>
            <person name="Stajich J.E."/>
            <person name="Spatafora J.W."/>
            <person name="Visel A."/>
            <person name="Grigoriev I.V."/>
        </authorList>
    </citation>
    <scope>NUCLEOTIDE SEQUENCE [LARGE SCALE GENOMIC DNA]</scope>
    <source>
        <strain evidence="3 4">NRRL 1336</strain>
    </source>
</reference>
<feature type="compositionally biased region" description="Acidic residues" evidence="1">
    <location>
        <begin position="41"/>
        <end position="51"/>
    </location>
</feature>
<feature type="compositionally biased region" description="Basic and acidic residues" evidence="1">
    <location>
        <begin position="8"/>
        <end position="26"/>
    </location>
</feature>
<feature type="region of interest" description="Disordered" evidence="1">
    <location>
        <begin position="304"/>
        <end position="335"/>
    </location>
</feature>
<organism evidence="3 4">
    <name type="scientific">Absidia repens</name>
    <dbReference type="NCBI Taxonomy" id="90262"/>
    <lineage>
        <taxon>Eukaryota</taxon>
        <taxon>Fungi</taxon>
        <taxon>Fungi incertae sedis</taxon>
        <taxon>Mucoromycota</taxon>
        <taxon>Mucoromycotina</taxon>
        <taxon>Mucoromycetes</taxon>
        <taxon>Mucorales</taxon>
        <taxon>Cunninghamellaceae</taxon>
        <taxon>Absidia</taxon>
    </lineage>
</organism>
<dbReference type="OrthoDB" id="3365399at2759"/>
<dbReference type="Gene3D" id="3.10.20.90">
    <property type="entry name" value="Phosphatidylinositol 3-kinase Catalytic Subunit, Chain A, domain 1"/>
    <property type="match status" value="2"/>
</dbReference>
<sequence>MCDFDITSFREKSSTAKTSDSGKEESSFALFMKKRKMLGLDDTDSDSDDDNKETVDALKKRRWQENNDNTKKSAPPAPPVEKSSTMEVEQVASKQDFVAQVDSETATSTPQQQPTLNTNQSPIVLVDDEPTVVKRNDTTHIIDGLDLTKESPPRQKKPRPSNTVSLDIEDLDPELANLFTQEIESTGDTPRPEIVPQKVQIKVSYVSLMETIDANVQSIIDALAKPVKIIMLNNSPFDTLMEQYCRKKRLAMQEMVLVYDNVPVVLRATPSSLSMSTTSTNKMEVYKRSDFEKKMEMEKEIRAARLSHYNDSTSGDEYDQDENEEAYNNNSNEQADLSEEDFLHIKLRGKDNKDIGLRVKPTTQIESIVKQYIRIMELDMALLNKIQLSFEGETLTPSMTIADTDLEDEDMVSVIIHS</sequence>
<proteinExistence type="predicted"/>
<evidence type="ECO:0000259" key="2">
    <source>
        <dbReference type="PROSITE" id="PS50053"/>
    </source>
</evidence>
<feature type="compositionally biased region" description="Low complexity" evidence="1">
    <location>
        <begin position="107"/>
        <end position="121"/>
    </location>
</feature>
<evidence type="ECO:0000313" key="4">
    <source>
        <dbReference type="Proteomes" id="UP000193560"/>
    </source>
</evidence>
<dbReference type="Proteomes" id="UP000193560">
    <property type="component" value="Unassembled WGS sequence"/>
</dbReference>
<keyword evidence="4" id="KW-1185">Reference proteome</keyword>
<feature type="compositionally biased region" description="Basic and acidic residues" evidence="1">
    <location>
        <begin position="52"/>
        <end position="71"/>
    </location>
</feature>
<feature type="compositionally biased region" description="Acidic residues" evidence="1">
    <location>
        <begin position="314"/>
        <end position="325"/>
    </location>
</feature>
<dbReference type="SUPFAM" id="SSF54236">
    <property type="entry name" value="Ubiquitin-like"/>
    <property type="match status" value="1"/>
</dbReference>
<dbReference type="CDD" id="cd17080">
    <property type="entry name" value="Ubl_SLD2_Esc2_like"/>
    <property type="match status" value="1"/>
</dbReference>
<feature type="region of interest" description="Disordered" evidence="1">
    <location>
        <begin position="146"/>
        <end position="165"/>
    </location>
</feature>
<dbReference type="PANTHER" id="PTHR10562">
    <property type="entry name" value="SMALL UBIQUITIN-RELATED MODIFIER"/>
    <property type="match status" value="1"/>
</dbReference>
<dbReference type="PROSITE" id="PS50053">
    <property type="entry name" value="UBIQUITIN_2"/>
    <property type="match status" value="1"/>
</dbReference>
<dbReference type="EMBL" id="MCGE01000001">
    <property type="protein sequence ID" value="ORZ25830.1"/>
    <property type="molecule type" value="Genomic_DNA"/>
</dbReference>
<evidence type="ECO:0000256" key="1">
    <source>
        <dbReference type="SAM" id="MobiDB-lite"/>
    </source>
</evidence>
<dbReference type="InterPro" id="IPR000626">
    <property type="entry name" value="Ubiquitin-like_dom"/>
</dbReference>
<dbReference type="STRING" id="90262.A0A1X2J1Y4"/>
<gene>
    <name evidence="3" type="ORF">BCR42DRAFT_445563</name>
</gene>
<name>A0A1X2J1Y4_9FUNG</name>